<gene>
    <name evidence="2" type="ORF">US50_C0064G0002</name>
</gene>
<reference evidence="2 3" key="1">
    <citation type="journal article" date="2015" name="Nature">
        <title>rRNA introns, odd ribosomes, and small enigmatic genomes across a large radiation of phyla.</title>
        <authorList>
            <person name="Brown C.T."/>
            <person name="Hug L.A."/>
            <person name="Thomas B.C."/>
            <person name="Sharon I."/>
            <person name="Castelle C.J."/>
            <person name="Singh A."/>
            <person name="Wilkins M.J."/>
            <person name="Williams K.H."/>
            <person name="Banfield J.F."/>
        </authorList>
    </citation>
    <scope>NUCLEOTIDE SEQUENCE [LARGE SCALE GENOMIC DNA]</scope>
</reference>
<evidence type="ECO:0000313" key="3">
    <source>
        <dbReference type="Proteomes" id="UP000033876"/>
    </source>
</evidence>
<keyword evidence="2" id="KW-0378">Hydrolase</keyword>
<sequence>MSKFLNPTITVDIVIFTIEEGNLKILLINRDNEPFKGAWALPGGFLHEGETSKKAAQRILKEKAGVSAVYIEQLYTFDKPSRDPRGPVFSVSYFALVPPEEIKIKETGTTQHPKLYSIEELPKLGFDHNEIIQYAIKRIQAKLEYTNAAYSLLPKFFTFSQLQKTYEAIFDKKFDKRNFQKKFLQIGLIKKVAKKSTGGKQRPAQLYSFVSTDPNELKKFF</sequence>
<dbReference type="PROSITE" id="PS51462">
    <property type="entry name" value="NUDIX"/>
    <property type="match status" value="1"/>
</dbReference>
<dbReference type="Gene3D" id="3.90.79.10">
    <property type="entry name" value="Nucleoside Triphosphate Pyrophosphohydrolase"/>
    <property type="match status" value="1"/>
</dbReference>
<dbReference type="PANTHER" id="PTHR43736:SF4">
    <property type="entry name" value="SLR1690 PROTEIN"/>
    <property type="match status" value="1"/>
</dbReference>
<dbReference type="PANTHER" id="PTHR43736">
    <property type="entry name" value="ADP-RIBOSE PYROPHOSPHATASE"/>
    <property type="match status" value="1"/>
</dbReference>
<proteinExistence type="predicted"/>
<dbReference type="SUPFAM" id="SSF55811">
    <property type="entry name" value="Nudix"/>
    <property type="match status" value="1"/>
</dbReference>
<name>A0A0G0H672_9BACT</name>
<dbReference type="SUPFAM" id="SSF46785">
    <property type="entry name" value="Winged helix' DNA-binding domain"/>
    <property type="match status" value="1"/>
</dbReference>
<dbReference type="Pfam" id="PF00293">
    <property type="entry name" value="NUDIX"/>
    <property type="match status" value="1"/>
</dbReference>
<evidence type="ECO:0000313" key="2">
    <source>
        <dbReference type="EMBL" id="KKQ34040.1"/>
    </source>
</evidence>
<dbReference type="InterPro" id="IPR000086">
    <property type="entry name" value="NUDIX_hydrolase_dom"/>
</dbReference>
<dbReference type="InterPro" id="IPR036390">
    <property type="entry name" value="WH_DNA-bd_sf"/>
</dbReference>
<evidence type="ECO:0000259" key="1">
    <source>
        <dbReference type="PROSITE" id="PS51462"/>
    </source>
</evidence>
<dbReference type="InterPro" id="IPR036388">
    <property type="entry name" value="WH-like_DNA-bd_sf"/>
</dbReference>
<organism evidence="2 3">
    <name type="scientific">Candidatus Nomurabacteria bacterium GW2011_GWB1_37_5</name>
    <dbReference type="NCBI Taxonomy" id="1618742"/>
    <lineage>
        <taxon>Bacteria</taxon>
        <taxon>Candidatus Nomuraibacteriota</taxon>
    </lineage>
</organism>
<dbReference type="InterPro" id="IPR054105">
    <property type="entry name" value="WHD_NrtR"/>
</dbReference>
<dbReference type="CDD" id="cd18873">
    <property type="entry name" value="NUDIX_NadM_like"/>
    <property type="match status" value="1"/>
</dbReference>
<dbReference type="Gene3D" id="1.10.10.10">
    <property type="entry name" value="Winged helix-like DNA-binding domain superfamily/Winged helix DNA-binding domain"/>
    <property type="match status" value="1"/>
</dbReference>
<dbReference type="Proteomes" id="UP000033876">
    <property type="component" value="Unassembled WGS sequence"/>
</dbReference>
<dbReference type="Pfam" id="PF21906">
    <property type="entry name" value="WHD_NrtR"/>
    <property type="match status" value="1"/>
</dbReference>
<protein>
    <submittedName>
        <fullName evidence="2">NUDIX hydrolase</fullName>
    </submittedName>
</protein>
<comment type="caution">
    <text evidence="2">The sequence shown here is derived from an EMBL/GenBank/DDBJ whole genome shotgun (WGS) entry which is preliminary data.</text>
</comment>
<dbReference type="InterPro" id="IPR015797">
    <property type="entry name" value="NUDIX_hydrolase-like_dom_sf"/>
</dbReference>
<dbReference type="GO" id="GO:0016787">
    <property type="term" value="F:hydrolase activity"/>
    <property type="evidence" value="ECO:0007669"/>
    <property type="project" value="UniProtKB-KW"/>
</dbReference>
<accession>A0A0G0H672</accession>
<dbReference type="EMBL" id="LBTF01000064">
    <property type="protein sequence ID" value="KKQ34040.1"/>
    <property type="molecule type" value="Genomic_DNA"/>
</dbReference>
<feature type="domain" description="Nudix hydrolase" evidence="1">
    <location>
        <begin position="6"/>
        <end position="140"/>
    </location>
</feature>
<dbReference type="AlphaFoldDB" id="A0A0G0H672"/>